<keyword evidence="2" id="KW-1185">Reference proteome</keyword>
<dbReference type="RefSeq" id="WP_103564670.1">
    <property type="nucleotide sequence ID" value="NZ_MTBP01000002.1"/>
</dbReference>
<evidence type="ECO:0000313" key="1">
    <source>
        <dbReference type="EMBL" id="POM24607.1"/>
    </source>
</evidence>
<dbReference type="EMBL" id="MTBP01000002">
    <property type="protein sequence ID" value="POM24607.1"/>
    <property type="molecule type" value="Genomic_DNA"/>
</dbReference>
<dbReference type="InterPro" id="IPR011990">
    <property type="entry name" value="TPR-like_helical_dom_sf"/>
</dbReference>
<proteinExistence type="predicted"/>
<name>A0A2P4UHT6_9ACTN</name>
<organism evidence="1 2">
    <name type="scientific">Actinomadura rubteroloni</name>
    <dbReference type="NCBI Taxonomy" id="1926885"/>
    <lineage>
        <taxon>Bacteria</taxon>
        <taxon>Bacillati</taxon>
        <taxon>Actinomycetota</taxon>
        <taxon>Actinomycetes</taxon>
        <taxon>Streptosporangiales</taxon>
        <taxon>Thermomonosporaceae</taxon>
        <taxon>Actinomadura</taxon>
    </lineage>
</organism>
<dbReference type="AlphaFoldDB" id="A0A2P4UHT6"/>
<reference evidence="1 2" key="1">
    <citation type="journal article" date="2017" name="Chemistry">
        <title>Isolation, Biosynthesis and Chemical Modifications of Rubterolones A-F: Rare Tropolone Alkaloids from Actinomadura sp. 5-2.</title>
        <authorList>
            <person name="Guo H."/>
            <person name="Benndorf R."/>
            <person name="Leichnitz D."/>
            <person name="Klassen J.L."/>
            <person name="Vollmers J."/>
            <person name="Gorls H."/>
            <person name="Steinacker M."/>
            <person name="Weigel C."/>
            <person name="Dahse H.M."/>
            <person name="Kaster A.K."/>
            <person name="de Beer Z.W."/>
            <person name="Poulsen M."/>
            <person name="Beemelmanns C."/>
        </authorList>
    </citation>
    <scope>NUCLEOTIDE SEQUENCE [LARGE SCALE GENOMIC DNA]</scope>
    <source>
        <strain evidence="1 2">5-2</strain>
    </source>
</reference>
<evidence type="ECO:0000313" key="2">
    <source>
        <dbReference type="Proteomes" id="UP000242367"/>
    </source>
</evidence>
<gene>
    <name evidence="1" type="ORF">BTM25_32410</name>
</gene>
<evidence type="ECO:0008006" key="3">
    <source>
        <dbReference type="Google" id="ProtNLM"/>
    </source>
</evidence>
<comment type="caution">
    <text evidence="1">The sequence shown here is derived from an EMBL/GenBank/DDBJ whole genome shotgun (WGS) entry which is preliminary data.</text>
</comment>
<sequence length="128" mass="13485">MDVRSWSPGTPGSAADGRYAEAAFRVGEVCERAGDLWTAAQWFREAAEAGRPGARLRLGAVLGRLADHLADRPGAGTPDPGVLLAEAARWLTGSPEAATPAGIGLITDMLNRQQRQAARRALENAAPR</sequence>
<dbReference type="Gene3D" id="1.25.40.10">
    <property type="entry name" value="Tetratricopeptide repeat domain"/>
    <property type="match status" value="1"/>
</dbReference>
<accession>A0A2P4UHT6</accession>
<dbReference type="Proteomes" id="UP000242367">
    <property type="component" value="Unassembled WGS sequence"/>
</dbReference>
<dbReference type="SUPFAM" id="SSF81901">
    <property type="entry name" value="HCP-like"/>
    <property type="match status" value="1"/>
</dbReference>
<protein>
    <recommendedName>
        <fullName evidence="3">Tetratricopeptide repeat protein</fullName>
    </recommendedName>
</protein>